<accession>A0A815NJC4</accession>
<evidence type="ECO:0000313" key="5">
    <source>
        <dbReference type="Proteomes" id="UP000663877"/>
    </source>
</evidence>
<feature type="compositionally biased region" description="Polar residues" evidence="1">
    <location>
        <begin position="1082"/>
        <end position="1101"/>
    </location>
</feature>
<organism evidence="2 5">
    <name type="scientific">Adineta steineri</name>
    <dbReference type="NCBI Taxonomy" id="433720"/>
    <lineage>
        <taxon>Eukaryota</taxon>
        <taxon>Metazoa</taxon>
        <taxon>Spiralia</taxon>
        <taxon>Gnathifera</taxon>
        <taxon>Rotifera</taxon>
        <taxon>Eurotatoria</taxon>
        <taxon>Bdelloidea</taxon>
        <taxon>Adinetida</taxon>
        <taxon>Adinetidae</taxon>
        <taxon>Adineta</taxon>
    </lineage>
</organism>
<dbReference type="EMBL" id="CAJNOI010001695">
    <property type="protein sequence ID" value="CAF1432824.1"/>
    <property type="molecule type" value="Genomic_DNA"/>
</dbReference>
<evidence type="ECO:0000313" key="3">
    <source>
        <dbReference type="EMBL" id="CAF1624976.1"/>
    </source>
</evidence>
<feature type="region of interest" description="Disordered" evidence="1">
    <location>
        <begin position="904"/>
        <end position="970"/>
    </location>
</feature>
<dbReference type="Proteomes" id="UP000663832">
    <property type="component" value="Unassembled WGS sequence"/>
</dbReference>
<evidence type="ECO:0000313" key="4">
    <source>
        <dbReference type="Proteomes" id="UP000663832"/>
    </source>
</evidence>
<sequence length="1119" mass="129211">MTTLLRLHSSAEDLSKDYLTPYRASTIMTSIGIQELPCEELEYNFLIDILQELQNSVIRKPENFNNLHFLLLLLYDSHGYSRDRYPLWRWYHRIKKKLLTSRHITIDTDDSRQHILTALESLIDTTSTISTLIEEGVQLEDHYLHSPVHGLFKFYTPLHTYLYLEQLDKPIINNNSKIYNLFQLSIKTLYRNEYCDLIHFSIAHRKIDLIKKIFDEKVNWLDISMNLTTKRGWLPLHYASYVGDKDIVKTICDTLTSPTSTIQFDPISLLIPNFRHKYFDMNPNEYILKTCGVEHDTHTEQERRSSRTHSSMMDKRQSTLTDQYFQQKFRSNTDARDQPSLSASIINSNSNITMANDNDIPDADELELSSLPLIQRDEFIDKVLHMYDTKQMLIPSPLTLACLATCGERSDYEDIVKILLESHLVEYDGLNHECILNHVLDYMHRKDYGSFQHVRVYRDTETEGPSAFIFYQFDGFIVNQDVKPLSGALSGSSATLNTSKNDESGGSDDGHALEVPISVRCFLTVLVLRDIFLQYPRWDFHLLRENIEDHFSELENALGCRPTILYPDGDIISSRKRSDVTWEVIVKYRLSSETGQSLFMQVDYYFFESFGDPFADALVNVYQTPFYISCMTDSTVMMDTIFDSFFKRRHLHCWGTIAHKHLEHCFDGVLQIKNNCTTFLSLCTALSHYYQLDGDPFIEENSATIQRIFVHAFACCVRRNAKIELDYLIKNHALIYYDSCRTKPSDIRHNILTYCVVRNLSVVFDQLMTNMKTTMYKTYQNSTNPDWQPHIAWREIIHVIIDPVLQQQQQNNNTNEQNDFVQLACYGDTNTNFASIGSIPVLHTTGEEYIRCINARKNIILKAKRKLPRASSDVNSKRPMARRMNSLDQQQIKEAIRHSEGVRTNNINGISNAGTISNSSGRGTNGSLSKKSRKIFKNVNKFRWGGKNEQQNSVGTTNPQQQQQRNTKYVTSPTITSVLDELSAHADAVSLPDVNDTDSSDGVENSELQEVVCSATPILNPSMKLQRRQTIDTAQSRQYSSRRTALQHLQAMFRSNRGRNKTLSESEQEQISMLNEKHTKTLQRTDSLYDNSLTPKLPNSNEQRKQHRIQRRSDTIAIV</sequence>
<dbReference type="Proteomes" id="UP000663877">
    <property type="component" value="Unassembled WGS sequence"/>
</dbReference>
<feature type="compositionally biased region" description="Polar residues" evidence="1">
    <location>
        <begin position="948"/>
        <end position="970"/>
    </location>
</feature>
<evidence type="ECO:0000313" key="2">
    <source>
        <dbReference type="EMBL" id="CAF1432824.1"/>
    </source>
</evidence>
<reference evidence="2" key="1">
    <citation type="submission" date="2021-02" db="EMBL/GenBank/DDBJ databases">
        <authorList>
            <person name="Nowell W R."/>
        </authorList>
    </citation>
    <scope>NUCLEOTIDE SEQUENCE</scope>
</reference>
<dbReference type="Gene3D" id="1.25.40.20">
    <property type="entry name" value="Ankyrin repeat-containing domain"/>
    <property type="match status" value="1"/>
</dbReference>
<dbReference type="InterPro" id="IPR036770">
    <property type="entry name" value="Ankyrin_rpt-contain_sf"/>
</dbReference>
<keyword evidence="4" id="KW-1185">Reference proteome</keyword>
<name>A0A815NJC4_9BILA</name>
<gene>
    <name evidence="2" type="ORF">BJG266_LOCUS39439</name>
    <name evidence="3" type="ORF">QVE165_LOCUS56342</name>
</gene>
<feature type="region of interest" description="Disordered" evidence="1">
    <location>
        <begin position="1076"/>
        <end position="1119"/>
    </location>
</feature>
<proteinExistence type="predicted"/>
<feature type="compositionally biased region" description="Polar residues" evidence="1">
    <location>
        <begin position="904"/>
        <end position="929"/>
    </location>
</feature>
<evidence type="ECO:0000256" key="1">
    <source>
        <dbReference type="SAM" id="MobiDB-lite"/>
    </source>
</evidence>
<dbReference type="EMBL" id="CAJNOM010002029">
    <property type="protein sequence ID" value="CAF1624976.1"/>
    <property type="molecule type" value="Genomic_DNA"/>
</dbReference>
<dbReference type="InterPro" id="IPR002110">
    <property type="entry name" value="Ankyrin_rpt"/>
</dbReference>
<comment type="caution">
    <text evidence="2">The sequence shown here is derived from an EMBL/GenBank/DDBJ whole genome shotgun (WGS) entry which is preliminary data.</text>
</comment>
<dbReference type="AlphaFoldDB" id="A0A815NJC4"/>
<feature type="region of interest" description="Disordered" evidence="1">
    <location>
        <begin position="297"/>
        <end position="318"/>
    </location>
</feature>
<dbReference type="OrthoDB" id="10018337at2759"/>
<protein>
    <submittedName>
        <fullName evidence="2">Uncharacterized protein</fullName>
    </submittedName>
</protein>
<dbReference type="SMART" id="SM00248">
    <property type="entry name" value="ANK"/>
    <property type="match status" value="3"/>
</dbReference>
<dbReference type="SUPFAM" id="SSF48403">
    <property type="entry name" value="Ankyrin repeat"/>
    <property type="match status" value="1"/>
</dbReference>